<organism evidence="2">
    <name type="scientific">Photinus pyralis</name>
    <name type="common">Common eastern firefly</name>
    <name type="synonym">Lampyris pyralis</name>
    <dbReference type="NCBI Taxonomy" id="7054"/>
    <lineage>
        <taxon>Eukaryota</taxon>
        <taxon>Metazoa</taxon>
        <taxon>Ecdysozoa</taxon>
        <taxon>Arthropoda</taxon>
        <taxon>Hexapoda</taxon>
        <taxon>Insecta</taxon>
        <taxon>Pterygota</taxon>
        <taxon>Neoptera</taxon>
        <taxon>Endopterygota</taxon>
        <taxon>Coleoptera</taxon>
        <taxon>Polyphaga</taxon>
        <taxon>Elateriformia</taxon>
        <taxon>Elateroidea</taxon>
        <taxon>Lampyridae</taxon>
        <taxon>Lampyrinae</taxon>
        <taxon>Photinus</taxon>
    </lineage>
</organism>
<evidence type="ECO:0000256" key="1">
    <source>
        <dbReference type="SAM" id="Coils"/>
    </source>
</evidence>
<dbReference type="Gene3D" id="3.30.70.1820">
    <property type="entry name" value="L1 transposable element, RRM domain"/>
    <property type="match status" value="1"/>
</dbReference>
<name>A0A1Y1MEU4_PHOPY</name>
<proteinExistence type="predicted"/>
<sequence length="221" mass="25210">MPTTRSGESGGISDMDLLAQKVVDKLLASDVLTEKFKSAISVSIKEELSTALQVYEDKINALERELKEKQAEVDNILDAHEQYTRVNSIRIFGVPEEPNEKVSEVVRNMCQEKLNCVISISDIDICHRLPSDGKTQKPIIVKFVRRDIKNQIFYNKKKLKGTSIVIREDLTRHRMLLLKEAVNIFGSKRVWTSDGKICVKTDTGIKRCTTRQHLNNLVRNK</sequence>
<dbReference type="InterPro" id="IPR004244">
    <property type="entry name" value="Transposase_22"/>
</dbReference>
<protein>
    <submittedName>
        <fullName evidence="2">Uncharacterized protein</fullName>
    </submittedName>
</protein>
<feature type="coiled-coil region" evidence="1">
    <location>
        <begin position="45"/>
        <end position="86"/>
    </location>
</feature>
<dbReference type="AlphaFoldDB" id="A0A1Y1MEU4"/>
<reference evidence="2" key="1">
    <citation type="journal article" date="2016" name="Sci. Rep.">
        <title>Molecular characterization of firefly nuptial gifts: a multi-omics approach sheds light on postcopulatory sexual selection.</title>
        <authorList>
            <person name="Al-Wathiqui N."/>
            <person name="Fallon T.R."/>
            <person name="South A."/>
            <person name="Weng J.K."/>
            <person name="Lewis S.M."/>
        </authorList>
    </citation>
    <scope>NUCLEOTIDE SEQUENCE</scope>
</reference>
<accession>A0A1Y1MEU4</accession>
<dbReference type="EMBL" id="GEZM01033357">
    <property type="protein sequence ID" value="JAV84254.1"/>
    <property type="molecule type" value="Transcribed_RNA"/>
</dbReference>
<keyword evidence="1" id="KW-0175">Coiled coil</keyword>
<dbReference type="PANTHER" id="PTHR11505">
    <property type="entry name" value="L1 TRANSPOSABLE ELEMENT-RELATED"/>
    <property type="match status" value="1"/>
</dbReference>
<evidence type="ECO:0000313" key="2">
    <source>
        <dbReference type="EMBL" id="JAV84254.1"/>
    </source>
</evidence>